<evidence type="ECO:0000313" key="15">
    <source>
        <dbReference type="EMBL" id="MBE1236445.1"/>
    </source>
</evidence>
<dbReference type="GO" id="GO:0036424">
    <property type="term" value="F:L-phosphoserine phosphatase activity"/>
    <property type="evidence" value="ECO:0007669"/>
    <property type="project" value="InterPro"/>
</dbReference>
<gene>
    <name evidence="15" type="primary">serB</name>
    <name evidence="15" type="ORF">IHV25_02090</name>
</gene>
<dbReference type="Gene3D" id="3.40.50.1000">
    <property type="entry name" value="HAD superfamily/HAD-like"/>
    <property type="match status" value="1"/>
</dbReference>
<dbReference type="SUPFAM" id="SSF56784">
    <property type="entry name" value="HAD-like"/>
    <property type="match status" value="1"/>
</dbReference>
<accession>A0A8J6YKS7</accession>
<dbReference type="EMBL" id="JACZHT010000001">
    <property type="protein sequence ID" value="MBE1236445.1"/>
    <property type="molecule type" value="Genomic_DNA"/>
</dbReference>
<keyword evidence="8 15" id="KW-0378">Hydrolase</keyword>
<evidence type="ECO:0000256" key="4">
    <source>
        <dbReference type="ARBA" id="ARBA00012640"/>
    </source>
</evidence>
<dbReference type="CDD" id="cd07500">
    <property type="entry name" value="HAD_PSP"/>
    <property type="match status" value="1"/>
</dbReference>
<feature type="active site" description="Nucleophile" evidence="14">
    <location>
        <position position="95"/>
    </location>
</feature>
<comment type="pathway">
    <text evidence="2">Amino-acid biosynthesis; L-serine biosynthesis; L-serine from 3-phospho-D-glycerate: step 3/3.</text>
</comment>
<keyword evidence="9" id="KW-0460">Magnesium</keyword>
<comment type="cofactor">
    <cofactor evidence="1">
        <name>Mg(2+)</name>
        <dbReference type="ChEBI" id="CHEBI:18420"/>
    </cofactor>
</comment>
<evidence type="ECO:0000256" key="1">
    <source>
        <dbReference type="ARBA" id="ARBA00001946"/>
    </source>
</evidence>
<name>A0A8J6YKS7_9PROT</name>
<dbReference type="RefSeq" id="WP_192533306.1">
    <property type="nucleotide sequence ID" value="NZ_JACZHT010000001.1"/>
</dbReference>
<dbReference type="AlphaFoldDB" id="A0A8J6YKS7"/>
<comment type="catalytic activity">
    <reaction evidence="13">
        <text>O-phospho-D-serine + H2O = D-serine + phosphate</text>
        <dbReference type="Rhea" id="RHEA:24873"/>
        <dbReference type="ChEBI" id="CHEBI:15377"/>
        <dbReference type="ChEBI" id="CHEBI:35247"/>
        <dbReference type="ChEBI" id="CHEBI:43474"/>
        <dbReference type="ChEBI" id="CHEBI:58680"/>
        <dbReference type="EC" id="3.1.3.3"/>
    </reaction>
</comment>
<feature type="active site" description="Proton donor" evidence="14">
    <location>
        <position position="97"/>
    </location>
</feature>
<evidence type="ECO:0000256" key="8">
    <source>
        <dbReference type="ARBA" id="ARBA00022801"/>
    </source>
</evidence>
<organism evidence="15 16">
    <name type="scientific">Phaeovibrio sulfidiphilus</name>
    <dbReference type="NCBI Taxonomy" id="1220600"/>
    <lineage>
        <taxon>Bacteria</taxon>
        <taxon>Pseudomonadati</taxon>
        <taxon>Pseudomonadota</taxon>
        <taxon>Alphaproteobacteria</taxon>
        <taxon>Rhodospirillales</taxon>
        <taxon>Rhodospirillaceae</taxon>
        <taxon>Phaeovibrio</taxon>
    </lineage>
</organism>
<keyword evidence="7" id="KW-0479">Metal-binding</keyword>
<dbReference type="PANTHER" id="PTHR43344">
    <property type="entry name" value="PHOSPHOSERINE PHOSPHATASE"/>
    <property type="match status" value="1"/>
</dbReference>
<sequence>MQAPSSRAAVSVFTAWNAQELAPSHLSLIRDALEALGGETAAPVWLDERVAAEIPVDGLSFEQAQAAARMALGDAPFDVVAQPADGRRKRLLVADMDSTILTGETLDELADHAGLKDKVARITELAMNGELDFEGALRERVAMLKGLPETSLEETWKGVEYTPGARTAIRTLSALGVRCLLVSGGFRFFTARVAEECGFAGHVANDLEIENGVLTGQVKGAIVDRSVKLSTLKDEAAGLGLPLDACASIGDGANDLPMIKAAGLGVAFHAKPSVAREARAIVTHGDLRSLLYLQGIPRSEWVDAGEA</sequence>
<keyword evidence="6" id="KW-0028">Amino-acid biosynthesis</keyword>
<dbReference type="SFLD" id="SFLDG01136">
    <property type="entry name" value="C1.6:_Phosphoserine_Phosphatas"/>
    <property type="match status" value="1"/>
</dbReference>
<dbReference type="GO" id="GO:0000287">
    <property type="term" value="F:magnesium ion binding"/>
    <property type="evidence" value="ECO:0007669"/>
    <property type="project" value="TreeGrafter"/>
</dbReference>
<dbReference type="SFLD" id="SFLDG01137">
    <property type="entry name" value="C1.6.1:_Phosphoserine_Phosphat"/>
    <property type="match status" value="1"/>
</dbReference>
<evidence type="ECO:0000256" key="10">
    <source>
        <dbReference type="ARBA" id="ARBA00023299"/>
    </source>
</evidence>
<evidence type="ECO:0000256" key="13">
    <source>
        <dbReference type="ARBA" id="ARBA00048523"/>
    </source>
</evidence>
<protein>
    <recommendedName>
        <fullName evidence="5">Phosphoserine phosphatase</fullName>
        <ecNumber evidence="4">3.1.3.3</ecNumber>
    </recommendedName>
    <alternativeName>
        <fullName evidence="11">O-phosphoserine phosphohydrolase</fullName>
    </alternativeName>
</protein>
<dbReference type="InterPro" id="IPR004469">
    <property type="entry name" value="PSP"/>
</dbReference>
<dbReference type="InterPro" id="IPR050582">
    <property type="entry name" value="HAD-like_SerB"/>
</dbReference>
<dbReference type="GO" id="GO:0006564">
    <property type="term" value="P:L-serine biosynthetic process"/>
    <property type="evidence" value="ECO:0007669"/>
    <property type="project" value="UniProtKB-KW"/>
</dbReference>
<evidence type="ECO:0000256" key="5">
    <source>
        <dbReference type="ARBA" id="ARBA00015196"/>
    </source>
</evidence>
<dbReference type="InterPro" id="IPR036412">
    <property type="entry name" value="HAD-like_sf"/>
</dbReference>
<proteinExistence type="inferred from homology"/>
<dbReference type="Proteomes" id="UP000631034">
    <property type="component" value="Unassembled WGS sequence"/>
</dbReference>
<comment type="similarity">
    <text evidence="3">Belongs to the HAD-like hydrolase superfamily. SerB family.</text>
</comment>
<dbReference type="SFLD" id="SFLDF00029">
    <property type="entry name" value="phosphoserine_phosphatase"/>
    <property type="match status" value="1"/>
</dbReference>
<evidence type="ECO:0000256" key="7">
    <source>
        <dbReference type="ARBA" id="ARBA00022723"/>
    </source>
</evidence>
<evidence type="ECO:0000256" key="14">
    <source>
        <dbReference type="PIRSR" id="PIRSR604469-1"/>
    </source>
</evidence>
<comment type="caution">
    <text evidence="15">The sequence shown here is derived from an EMBL/GenBank/DDBJ whole genome shotgun (WGS) entry which is preliminary data.</text>
</comment>
<dbReference type="NCBIfam" id="TIGR01488">
    <property type="entry name" value="HAD-SF-IB"/>
    <property type="match status" value="1"/>
</dbReference>
<dbReference type="InterPro" id="IPR023214">
    <property type="entry name" value="HAD_sf"/>
</dbReference>
<evidence type="ECO:0000256" key="11">
    <source>
        <dbReference type="ARBA" id="ARBA00031693"/>
    </source>
</evidence>
<dbReference type="PANTHER" id="PTHR43344:SF2">
    <property type="entry name" value="PHOSPHOSERINE PHOSPHATASE"/>
    <property type="match status" value="1"/>
</dbReference>
<keyword evidence="16" id="KW-1185">Reference proteome</keyword>
<evidence type="ECO:0000256" key="12">
    <source>
        <dbReference type="ARBA" id="ARBA00048138"/>
    </source>
</evidence>
<keyword evidence="10" id="KW-0718">Serine biosynthesis</keyword>
<comment type="catalytic activity">
    <reaction evidence="12">
        <text>O-phospho-L-serine + H2O = L-serine + phosphate</text>
        <dbReference type="Rhea" id="RHEA:21208"/>
        <dbReference type="ChEBI" id="CHEBI:15377"/>
        <dbReference type="ChEBI" id="CHEBI:33384"/>
        <dbReference type="ChEBI" id="CHEBI:43474"/>
        <dbReference type="ChEBI" id="CHEBI:57524"/>
        <dbReference type="EC" id="3.1.3.3"/>
    </reaction>
</comment>
<dbReference type="SFLD" id="SFLDS00003">
    <property type="entry name" value="Haloacid_Dehalogenase"/>
    <property type="match status" value="1"/>
</dbReference>
<dbReference type="UniPathway" id="UPA00135">
    <property type="reaction ID" value="UER00198"/>
</dbReference>
<dbReference type="EC" id="3.1.3.3" evidence="4"/>
<dbReference type="NCBIfam" id="TIGR00338">
    <property type="entry name" value="serB"/>
    <property type="match status" value="1"/>
</dbReference>
<reference evidence="15" key="1">
    <citation type="submission" date="2020-10" db="EMBL/GenBank/DDBJ databases">
        <title>Genome sequence of the unusual species of purple photosynthetic bacteria, Phaeovibrio sulfidiphilus DSM 23193, type strain.</title>
        <authorList>
            <person name="Kyndt J.A."/>
            <person name="Meyer T.E."/>
        </authorList>
    </citation>
    <scope>NUCLEOTIDE SEQUENCE</scope>
    <source>
        <strain evidence="15">DSM 23193</strain>
    </source>
</reference>
<dbReference type="Pfam" id="PF12710">
    <property type="entry name" value="HAD"/>
    <property type="match status" value="1"/>
</dbReference>
<evidence type="ECO:0000256" key="3">
    <source>
        <dbReference type="ARBA" id="ARBA00009184"/>
    </source>
</evidence>
<dbReference type="GO" id="GO:0005737">
    <property type="term" value="C:cytoplasm"/>
    <property type="evidence" value="ECO:0007669"/>
    <property type="project" value="TreeGrafter"/>
</dbReference>
<evidence type="ECO:0000256" key="6">
    <source>
        <dbReference type="ARBA" id="ARBA00022605"/>
    </source>
</evidence>
<evidence type="ECO:0000256" key="9">
    <source>
        <dbReference type="ARBA" id="ARBA00022842"/>
    </source>
</evidence>
<evidence type="ECO:0000256" key="2">
    <source>
        <dbReference type="ARBA" id="ARBA00005135"/>
    </source>
</evidence>
<evidence type="ECO:0000313" key="16">
    <source>
        <dbReference type="Proteomes" id="UP000631034"/>
    </source>
</evidence>